<feature type="transmembrane region" description="Helical" evidence="1">
    <location>
        <begin position="28"/>
        <end position="50"/>
    </location>
</feature>
<dbReference type="PANTHER" id="PTHR34548">
    <property type="entry name" value="PROTEIN TIC 21, CHLOROPLASTIC"/>
    <property type="match status" value="1"/>
</dbReference>
<evidence type="ECO:0008006" key="4">
    <source>
        <dbReference type="Google" id="ProtNLM"/>
    </source>
</evidence>
<keyword evidence="3" id="KW-1185">Reference proteome</keyword>
<organism evidence="2 3">
    <name type="scientific">Monoraphidium neglectum</name>
    <dbReference type="NCBI Taxonomy" id="145388"/>
    <lineage>
        <taxon>Eukaryota</taxon>
        <taxon>Viridiplantae</taxon>
        <taxon>Chlorophyta</taxon>
        <taxon>core chlorophytes</taxon>
        <taxon>Chlorophyceae</taxon>
        <taxon>CS clade</taxon>
        <taxon>Sphaeropleales</taxon>
        <taxon>Selenastraceae</taxon>
        <taxon>Monoraphidium</taxon>
    </lineage>
</organism>
<name>A0A0D2JI13_9CHLO</name>
<protein>
    <recommendedName>
        <fullName evidence="4">DUF3611 family protein</fullName>
    </recommendedName>
</protein>
<feature type="transmembrane region" description="Helical" evidence="1">
    <location>
        <begin position="161"/>
        <end position="183"/>
    </location>
</feature>
<keyword evidence="1" id="KW-1133">Transmembrane helix</keyword>
<keyword evidence="1" id="KW-0472">Membrane</keyword>
<dbReference type="Pfam" id="PF12263">
    <property type="entry name" value="DUF3611"/>
    <property type="match status" value="1"/>
</dbReference>
<accession>A0A0D2JI13</accession>
<dbReference type="GeneID" id="25741847"/>
<dbReference type="AlphaFoldDB" id="A0A0D2JI13"/>
<dbReference type="OrthoDB" id="5900at2759"/>
<dbReference type="PANTHER" id="PTHR34548:SF2">
    <property type="entry name" value="PROTEIN TIC 21, CHLOROPLASTIC"/>
    <property type="match status" value="1"/>
</dbReference>
<dbReference type="STRING" id="145388.A0A0D2JI13"/>
<evidence type="ECO:0000256" key="1">
    <source>
        <dbReference type="SAM" id="Phobius"/>
    </source>
</evidence>
<gene>
    <name evidence="2" type="ORF">MNEG_8972</name>
</gene>
<keyword evidence="1" id="KW-0812">Transmembrane</keyword>
<dbReference type="Proteomes" id="UP000054498">
    <property type="component" value="Unassembled WGS sequence"/>
</dbReference>
<feature type="transmembrane region" description="Helical" evidence="1">
    <location>
        <begin position="62"/>
        <end position="84"/>
    </location>
</feature>
<dbReference type="EMBL" id="KK101991">
    <property type="protein sequence ID" value="KIY98992.1"/>
    <property type="molecule type" value="Genomic_DNA"/>
</dbReference>
<evidence type="ECO:0000313" key="3">
    <source>
        <dbReference type="Proteomes" id="UP000054498"/>
    </source>
</evidence>
<dbReference type="RefSeq" id="XP_013898012.1">
    <property type="nucleotide sequence ID" value="XM_014042558.1"/>
</dbReference>
<dbReference type="KEGG" id="mng:MNEG_8972"/>
<feature type="transmembrane region" description="Helical" evidence="1">
    <location>
        <begin position="104"/>
        <end position="126"/>
    </location>
</feature>
<evidence type="ECO:0000313" key="2">
    <source>
        <dbReference type="EMBL" id="KIY98992.1"/>
    </source>
</evidence>
<proteinExistence type="predicted"/>
<dbReference type="InterPro" id="IPR022051">
    <property type="entry name" value="DUF3611"/>
</dbReference>
<reference evidence="2 3" key="1">
    <citation type="journal article" date="2013" name="BMC Genomics">
        <title>Reconstruction of the lipid metabolism for the microalga Monoraphidium neglectum from its genome sequence reveals characteristics suitable for biofuel production.</title>
        <authorList>
            <person name="Bogen C."/>
            <person name="Al-Dilaimi A."/>
            <person name="Albersmeier A."/>
            <person name="Wichmann J."/>
            <person name="Grundmann M."/>
            <person name="Rupp O."/>
            <person name="Lauersen K.J."/>
            <person name="Blifernez-Klassen O."/>
            <person name="Kalinowski J."/>
            <person name="Goesmann A."/>
            <person name="Mussgnug J.H."/>
            <person name="Kruse O."/>
        </authorList>
    </citation>
    <scope>NUCLEOTIDE SEQUENCE [LARGE SCALE GENOMIC DNA]</scope>
    <source>
        <strain evidence="2 3">SAG 48.87</strain>
    </source>
</reference>
<sequence>MLSVRASAGDVPVSADTLGSSAGLVRNLAFGSFWVQLPLSVVSSAILFFATQLSGPSDVSRWFTFAGIVFGFLSTFFAHGFLTLARQAISEGKEVKRSFLVSNLVRNININLAGVGVVLIGLQASVGTLVSKTMLGAANAPYAAPQPGGTLMSLDVFSLQASTNVLLAHFVSIVFANLMLATLNRLGATPQAA</sequence>